<feature type="region of interest" description="Disordered" evidence="1">
    <location>
        <begin position="1"/>
        <end position="29"/>
    </location>
</feature>
<gene>
    <name evidence="2" type="ORF">AAP_04878</name>
</gene>
<accession>A0A167W9C4</accession>
<comment type="caution">
    <text evidence="2">The sequence shown here is derived from an EMBL/GenBank/DDBJ whole genome shotgun (WGS) entry which is preliminary data.</text>
</comment>
<organism evidence="2 3">
    <name type="scientific">Ascosphaera apis ARSEF 7405</name>
    <dbReference type="NCBI Taxonomy" id="392613"/>
    <lineage>
        <taxon>Eukaryota</taxon>
        <taxon>Fungi</taxon>
        <taxon>Dikarya</taxon>
        <taxon>Ascomycota</taxon>
        <taxon>Pezizomycotina</taxon>
        <taxon>Eurotiomycetes</taxon>
        <taxon>Eurotiomycetidae</taxon>
        <taxon>Onygenales</taxon>
        <taxon>Ascosphaeraceae</taxon>
        <taxon>Ascosphaera</taxon>
    </lineage>
</organism>
<evidence type="ECO:0000313" key="3">
    <source>
        <dbReference type="Proteomes" id="UP000242877"/>
    </source>
</evidence>
<evidence type="ECO:0000313" key="2">
    <source>
        <dbReference type="EMBL" id="KZZ88555.1"/>
    </source>
</evidence>
<keyword evidence="3" id="KW-1185">Reference proteome</keyword>
<dbReference type="Proteomes" id="UP000242877">
    <property type="component" value="Unassembled WGS sequence"/>
</dbReference>
<feature type="compositionally biased region" description="Basic and acidic residues" evidence="1">
    <location>
        <begin position="1"/>
        <end position="12"/>
    </location>
</feature>
<evidence type="ECO:0000256" key="1">
    <source>
        <dbReference type="SAM" id="MobiDB-lite"/>
    </source>
</evidence>
<name>A0A167W9C4_9EURO</name>
<dbReference type="EMBL" id="AZGZ01000025">
    <property type="protein sequence ID" value="KZZ88555.1"/>
    <property type="molecule type" value="Genomic_DNA"/>
</dbReference>
<dbReference type="VEuPathDB" id="FungiDB:AAP_04878"/>
<feature type="compositionally biased region" description="Low complexity" evidence="1">
    <location>
        <begin position="216"/>
        <end position="233"/>
    </location>
</feature>
<dbReference type="Gene3D" id="1.25.40.10">
    <property type="entry name" value="Tetratricopeptide repeat domain"/>
    <property type="match status" value="1"/>
</dbReference>
<reference evidence="2 3" key="1">
    <citation type="journal article" date="2016" name="Genome Biol. Evol.">
        <title>Divergent and convergent evolution of fungal pathogenicity.</title>
        <authorList>
            <person name="Shang Y."/>
            <person name="Xiao G."/>
            <person name="Zheng P."/>
            <person name="Cen K."/>
            <person name="Zhan S."/>
            <person name="Wang C."/>
        </authorList>
    </citation>
    <scope>NUCLEOTIDE SEQUENCE [LARGE SCALE GENOMIC DNA]</scope>
    <source>
        <strain evidence="2 3">ARSEF 7405</strain>
    </source>
</reference>
<dbReference type="InterPro" id="IPR011990">
    <property type="entry name" value="TPR-like_helical_dom_sf"/>
</dbReference>
<feature type="region of interest" description="Disordered" evidence="1">
    <location>
        <begin position="203"/>
        <end position="233"/>
    </location>
</feature>
<proteinExistence type="predicted"/>
<protein>
    <submittedName>
        <fullName evidence="2">Tetratricopeptide-like helical</fullName>
    </submittedName>
</protein>
<dbReference type="SUPFAM" id="SSF48452">
    <property type="entry name" value="TPR-like"/>
    <property type="match status" value="1"/>
</dbReference>
<dbReference type="AlphaFoldDB" id="A0A167W9C4"/>
<sequence>MAKKSLLKDLKSGKQHKKKQQQQQNVAPETADEFLAAGVELEEGGEKWRVGDPVKGMRFYMRAIEMYDNGLRRFPNAFDLAYNKARTQYEITQHPKLSKQLPAPLADVLEASLQSHRAALVLNQENVDILFNTAQVLTSLAEALTDDGRSIVSRTNDEVKVNQAVQHLREALDLFQRCRTLQEFHVSQNEEELAEAKKRFEEQAHAPQEEVGPQEPSGNGNDPSGGSNGSDGDVQWAMVVEPITRDSLIDTAIAQLQALSTLCGLLTLEHSTELAWVEEYSTGLISEKLPLYTQDASPERLKEVALAKSAFICSLAEASYRVNRLDFETYQNELSNAFASLGDISADPDALVVQAEALISFSTAIGEVEQPDPSKNPDRYRRAQGLRWQALSSALDGLTKASKLPTTEQQRLPRIHIARGDTEMFRWRLGAAPWSHPPAVQHGAVLLNNAQTYYRGAAAIARQQAMHGAVNALEYEAEGLSKEAIAAALGSNVQKLANLLARNKAEVMRRAEEMVEDGLAEAEDIKKVWQLVDPDVVVRME</sequence>
<dbReference type="OrthoDB" id="5328412at2759"/>